<keyword evidence="1" id="KW-0812">Transmembrane</keyword>
<dbReference type="Pfam" id="PF10739">
    <property type="entry name" value="DUF2550"/>
    <property type="match status" value="1"/>
</dbReference>
<dbReference type="Proteomes" id="UP001183648">
    <property type="component" value="Unassembled WGS sequence"/>
</dbReference>
<evidence type="ECO:0000313" key="3">
    <source>
        <dbReference type="Proteomes" id="UP001183648"/>
    </source>
</evidence>
<accession>A0ABU2BYZ3</accession>
<reference evidence="2 3" key="1">
    <citation type="submission" date="2023-07" db="EMBL/GenBank/DDBJ databases">
        <title>Sequencing the genomes of 1000 actinobacteria strains.</title>
        <authorList>
            <person name="Klenk H.-P."/>
        </authorList>
    </citation>
    <scope>NUCLEOTIDE SEQUENCE [LARGE SCALE GENOMIC DNA]</scope>
    <source>
        <strain evidence="2 3">DSM 19426</strain>
    </source>
</reference>
<protein>
    <recommendedName>
        <fullName evidence="4">DUF2550 family protein</fullName>
    </recommendedName>
</protein>
<feature type="transmembrane region" description="Helical" evidence="1">
    <location>
        <begin position="6"/>
        <end position="27"/>
    </location>
</feature>
<organism evidence="2 3">
    <name type="scientific">Nocardioides marmoribigeumensis</name>
    <dbReference type="NCBI Taxonomy" id="433649"/>
    <lineage>
        <taxon>Bacteria</taxon>
        <taxon>Bacillati</taxon>
        <taxon>Actinomycetota</taxon>
        <taxon>Actinomycetes</taxon>
        <taxon>Propionibacteriales</taxon>
        <taxon>Nocardioidaceae</taxon>
        <taxon>Nocardioides</taxon>
    </lineage>
</organism>
<keyword evidence="1" id="KW-0472">Membrane</keyword>
<sequence>MPWWQWLADVAGLCLLLLILYAAALLVRRRLLTRAGGTFEVSLRTRADRPGRGWVLGVGRYAGDQLQVFRLFSLRMRPLRALERHGLEVVGQREPEGMEVYSLYAGHRVVEFRAEGRPVCLAMAPEAVTGLLAWLEAAPPGRRPRAI</sequence>
<evidence type="ECO:0000313" key="2">
    <source>
        <dbReference type="EMBL" id="MDR7363617.1"/>
    </source>
</evidence>
<evidence type="ECO:0000256" key="1">
    <source>
        <dbReference type="SAM" id="Phobius"/>
    </source>
</evidence>
<comment type="caution">
    <text evidence="2">The sequence shown here is derived from an EMBL/GenBank/DDBJ whole genome shotgun (WGS) entry which is preliminary data.</text>
</comment>
<dbReference type="EMBL" id="JAVDYG010000001">
    <property type="protein sequence ID" value="MDR7363617.1"/>
    <property type="molecule type" value="Genomic_DNA"/>
</dbReference>
<dbReference type="InterPro" id="IPR019675">
    <property type="entry name" value="DUF2550"/>
</dbReference>
<keyword evidence="3" id="KW-1185">Reference proteome</keyword>
<dbReference type="RefSeq" id="WP_310304215.1">
    <property type="nucleotide sequence ID" value="NZ_BAAAPS010000003.1"/>
</dbReference>
<name>A0ABU2BYZ3_9ACTN</name>
<keyword evidence="1" id="KW-1133">Transmembrane helix</keyword>
<evidence type="ECO:0008006" key="4">
    <source>
        <dbReference type="Google" id="ProtNLM"/>
    </source>
</evidence>
<gene>
    <name evidence="2" type="ORF">J2S63_003170</name>
</gene>
<proteinExistence type="predicted"/>